<dbReference type="KEGG" id="pgin:FRZ67_21850"/>
<dbReference type="Proteomes" id="UP000321533">
    <property type="component" value="Chromosome"/>
</dbReference>
<evidence type="ECO:0000256" key="3">
    <source>
        <dbReference type="ARBA" id="ARBA00023004"/>
    </source>
</evidence>
<dbReference type="InterPro" id="IPR009056">
    <property type="entry name" value="Cyt_c-like_dom"/>
</dbReference>
<keyword evidence="3 4" id="KW-0408">Iron</keyword>
<organism evidence="6 7">
    <name type="scientific">Panacibacter ginsenosidivorans</name>
    <dbReference type="NCBI Taxonomy" id="1813871"/>
    <lineage>
        <taxon>Bacteria</taxon>
        <taxon>Pseudomonadati</taxon>
        <taxon>Bacteroidota</taxon>
        <taxon>Chitinophagia</taxon>
        <taxon>Chitinophagales</taxon>
        <taxon>Chitinophagaceae</taxon>
        <taxon>Panacibacter</taxon>
    </lineage>
</organism>
<accession>A0A5B8VEA6</accession>
<evidence type="ECO:0000256" key="2">
    <source>
        <dbReference type="ARBA" id="ARBA00022723"/>
    </source>
</evidence>
<dbReference type="GO" id="GO:0009055">
    <property type="term" value="F:electron transfer activity"/>
    <property type="evidence" value="ECO:0007669"/>
    <property type="project" value="InterPro"/>
</dbReference>
<dbReference type="PANTHER" id="PTHR30600:SF4">
    <property type="entry name" value="CYTOCHROME C DOMAIN-CONTAINING PROTEIN"/>
    <property type="match status" value="1"/>
</dbReference>
<sequence length="457" mass="50041">MKKIWVIGIVVVSISGFTMCNKADVFPDAGYDERLSAGLATVFDETSKAFSHAVEGLSDRDMEVHELGDAAFEQTFVSAPAPVNSGLGPVFNNVSCISCHHNDGKGTPTAGFSTSSMLFRISIPGADEYGGPLAAIGYGGQLQDQAVFGKQPEVHVDINYNDKEINYPDGSSVVLRDPVYTITQSYLLLPAGHMLSPRMAPPVFGTGLLELIPESTILSFADENDKDGDGISGKPNYVYNAYTKETELGRFGLKANNPNLLVQVAGAYNQDMGITSYVFPQESSYGQAQSDAYKDDPELADSILNEVAFYVKTLAVPARRNVTDVTIKEGEQLFNQINCTGCHKQTMQTGVDVTIRQLSNQRIHPYTDLLLHDMGDGLADNRPDFLADGKEWRTTPLWGIGLFQKTNGIPYFLHDGRARTLEEAILWHGGEAEKSKNAFMQLTKTERDKIIKFLNSL</sequence>
<evidence type="ECO:0000259" key="5">
    <source>
        <dbReference type="PROSITE" id="PS51007"/>
    </source>
</evidence>
<proteinExistence type="predicted"/>
<evidence type="ECO:0000313" key="6">
    <source>
        <dbReference type="EMBL" id="QEC69814.1"/>
    </source>
</evidence>
<keyword evidence="2 4" id="KW-0479">Metal-binding</keyword>
<dbReference type="Gene3D" id="1.10.760.10">
    <property type="entry name" value="Cytochrome c-like domain"/>
    <property type="match status" value="1"/>
</dbReference>
<dbReference type="OrthoDB" id="9805202at2"/>
<dbReference type="InterPro" id="IPR010538">
    <property type="entry name" value="DHOR"/>
</dbReference>
<dbReference type="SUPFAM" id="SSF46626">
    <property type="entry name" value="Cytochrome c"/>
    <property type="match status" value="1"/>
</dbReference>
<dbReference type="EMBL" id="CP042435">
    <property type="protein sequence ID" value="QEC69814.1"/>
    <property type="molecule type" value="Genomic_DNA"/>
</dbReference>
<dbReference type="Pfam" id="PF06537">
    <property type="entry name" value="DHOR"/>
    <property type="match status" value="1"/>
</dbReference>
<dbReference type="GO" id="GO:0020037">
    <property type="term" value="F:heme binding"/>
    <property type="evidence" value="ECO:0007669"/>
    <property type="project" value="InterPro"/>
</dbReference>
<evidence type="ECO:0000256" key="1">
    <source>
        <dbReference type="ARBA" id="ARBA00022617"/>
    </source>
</evidence>
<protein>
    <submittedName>
        <fullName evidence="6">C-type cytochrome</fullName>
    </submittedName>
</protein>
<gene>
    <name evidence="6" type="ORF">FRZ67_21850</name>
</gene>
<dbReference type="GO" id="GO:0046872">
    <property type="term" value="F:metal ion binding"/>
    <property type="evidence" value="ECO:0007669"/>
    <property type="project" value="UniProtKB-KW"/>
</dbReference>
<dbReference type="GO" id="GO:0004130">
    <property type="term" value="F:cytochrome-c peroxidase activity"/>
    <property type="evidence" value="ECO:0007669"/>
    <property type="project" value="TreeGrafter"/>
</dbReference>
<dbReference type="PROSITE" id="PS51007">
    <property type="entry name" value="CYTC"/>
    <property type="match status" value="1"/>
</dbReference>
<keyword evidence="1 4" id="KW-0349">Heme</keyword>
<dbReference type="PIRSF" id="PIRSF028099">
    <property type="entry name" value="DUF1111"/>
    <property type="match status" value="1"/>
</dbReference>
<keyword evidence="7" id="KW-1185">Reference proteome</keyword>
<dbReference type="AlphaFoldDB" id="A0A5B8VEA6"/>
<reference evidence="6 7" key="1">
    <citation type="journal article" date="2016" name="Int. J. Syst. Evol. Microbiol.">
        <title>Panacibacter ginsenosidivorans gen. nov., sp. nov., with ginsenoside converting activity isolated from soil of a ginseng field.</title>
        <authorList>
            <person name="Siddiqi M.Z."/>
            <person name="Muhammad Shafi S."/>
            <person name="Choi K.D."/>
            <person name="Im W.T."/>
        </authorList>
    </citation>
    <scope>NUCLEOTIDE SEQUENCE [LARGE SCALE GENOMIC DNA]</scope>
    <source>
        <strain evidence="6 7">Gsoil1550</strain>
    </source>
</reference>
<dbReference type="RefSeq" id="WP_147192690.1">
    <property type="nucleotide sequence ID" value="NZ_CP042435.1"/>
</dbReference>
<evidence type="ECO:0000313" key="7">
    <source>
        <dbReference type="Proteomes" id="UP000321533"/>
    </source>
</evidence>
<dbReference type="InterPro" id="IPR036909">
    <property type="entry name" value="Cyt_c-like_dom_sf"/>
</dbReference>
<evidence type="ECO:0000256" key="4">
    <source>
        <dbReference type="PROSITE-ProRule" id="PRU00433"/>
    </source>
</evidence>
<dbReference type="PANTHER" id="PTHR30600">
    <property type="entry name" value="CYTOCHROME C PEROXIDASE-RELATED"/>
    <property type="match status" value="1"/>
</dbReference>
<name>A0A5B8VEA6_9BACT</name>
<dbReference type="InterPro" id="IPR051395">
    <property type="entry name" value="Cytochrome_c_Peroxidase/MauG"/>
</dbReference>
<feature type="domain" description="Cytochrome c" evidence="5">
    <location>
        <begin position="325"/>
        <end position="457"/>
    </location>
</feature>